<comment type="caution">
    <text evidence="29">Lacks conserved residue(s) required for the propagation of feature annotation.</text>
</comment>
<dbReference type="FunFam" id="4.10.400.10:FF:000024">
    <property type="entry name" value="Low-density lipoprotein RecePtor related"/>
    <property type="match status" value="1"/>
</dbReference>
<dbReference type="InterPro" id="IPR000033">
    <property type="entry name" value="LDLR_classB_rpt"/>
</dbReference>
<evidence type="ECO:0000256" key="6">
    <source>
        <dbReference type="ARBA" id="ARBA00004480"/>
    </source>
</evidence>
<dbReference type="InterPro" id="IPR050310">
    <property type="entry name" value="VPS10-sortilin"/>
</dbReference>
<dbReference type="GO" id="GO:0030658">
    <property type="term" value="C:transport vesicle membrane"/>
    <property type="evidence" value="ECO:0007669"/>
    <property type="project" value="UniProtKB-SubCell"/>
</dbReference>
<dbReference type="Gene3D" id="3.30.60.270">
    <property type="match status" value="1"/>
</dbReference>
<evidence type="ECO:0000256" key="3">
    <source>
        <dbReference type="ARBA" id="ARBA00004212"/>
    </source>
</evidence>
<keyword evidence="16 32" id="KW-0732">Signal</keyword>
<keyword evidence="12" id="KW-1003">Cell membrane</keyword>
<dbReference type="SUPFAM" id="SSF49265">
    <property type="entry name" value="Fibronectin type III"/>
    <property type="match status" value="3"/>
</dbReference>
<keyword evidence="35" id="KW-1185">Reference proteome</keyword>
<dbReference type="SMART" id="SM00192">
    <property type="entry name" value="LDLa"/>
    <property type="match status" value="9"/>
</dbReference>
<dbReference type="SMART" id="SM00181">
    <property type="entry name" value="EGF"/>
    <property type="match status" value="2"/>
</dbReference>
<evidence type="ECO:0000313" key="34">
    <source>
        <dbReference type="EMBL" id="JAG74816.1"/>
    </source>
</evidence>
<dbReference type="CDD" id="cd15482">
    <property type="entry name" value="Sialidase_non-viral"/>
    <property type="match status" value="1"/>
</dbReference>
<dbReference type="Gene3D" id="4.10.400.10">
    <property type="entry name" value="Low-density Lipoprotein Receptor"/>
    <property type="match status" value="8"/>
</dbReference>
<evidence type="ECO:0000256" key="29">
    <source>
        <dbReference type="PROSITE-ProRule" id="PRU00124"/>
    </source>
</evidence>
<dbReference type="InterPro" id="IPR031778">
    <property type="entry name" value="Sortilin_N"/>
</dbReference>
<dbReference type="SMART" id="SM00060">
    <property type="entry name" value="FN3"/>
    <property type="match status" value="6"/>
</dbReference>
<organism evidence="34">
    <name type="scientific">Fopius arisanus</name>
    <dbReference type="NCBI Taxonomy" id="64838"/>
    <lineage>
        <taxon>Eukaryota</taxon>
        <taxon>Metazoa</taxon>
        <taxon>Ecdysozoa</taxon>
        <taxon>Arthropoda</taxon>
        <taxon>Hexapoda</taxon>
        <taxon>Insecta</taxon>
        <taxon>Pterygota</taxon>
        <taxon>Neoptera</taxon>
        <taxon>Endopterygota</taxon>
        <taxon>Hymenoptera</taxon>
        <taxon>Apocrita</taxon>
        <taxon>Ichneumonoidea</taxon>
        <taxon>Braconidae</taxon>
        <taxon>Opiinae</taxon>
        <taxon>Fopius</taxon>
    </lineage>
</organism>
<feature type="disulfide bond" evidence="29">
    <location>
        <begin position="1179"/>
        <end position="1191"/>
    </location>
</feature>
<evidence type="ECO:0000256" key="30">
    <source>
        <dbReference type="PROSITE-ProRule" id="PRU00461"/>
    </source>
</evidence>
<dbReference type="Proteomes" id="UP000694866">
    <property type="component" value="Unplaced"/>
</dbReference>
<feature type="domain" description="Fibronectin type-III" evidence="33">
    <location>
        <begin position="1602"/>
        <end position="1692"/>
    </location>
</feature>
<evidence type="ECO:0000256" key="18">
    <source>
        <dbReference type="ARBA" id="ARBA00022753"/>
    </source>
</evidence>
<dbReference type="FunFam" id="3.30.60.270:FF:000002">
    <property type="entry name" value="Sortilin-related receptor isoform A"/>
    <property type="match status" value="1"/>
</dbReference>
<evidence type="ECO:0000256" key="14">
    <source>
        <dbReference type="ARBA" id="ARBA00022583"/>
    </source>
</evidence>
<evidence type="ECO:0000256" key="32">
    <source>
        <dbReference type="SAM" id="SignalP"/>
    </source>
</evidence>
<dbReference type="InterPro" id="IPR006581">
    <property type="entry name" value="VPS10"/>
</dbReference>
<evidence type="ECO:0000256" key="20">
    <source>
        <dbReference type="ARBA" id="ARBA00022989"/>
    </source>
</evidence>
<keyword evidence="26" id="KW-0968">Cytoplasmic vesicle</keyword>
<dbReference type="SMART" id="SM00135">
    <property type="entry name" value="LY"/>
    <property type="match status" value="5"/>
</dbReference>
<dbReference type="FunFam" id="2.120.10.30:FF:000241">
    <property type="entry name" value="Low-density lipoprotein receptor-related protein 6"/>
    <property type="match status" value="1"/>
</dbReference>
<protein>
    <recommendedName>
        <fullName evidence="10">Sortilin-related receptor</fullName>
    </recommendedName>
    <alternativeName>
        <fullName evidence="27">Low-density lipoprotein receptor relative with 11 ligand-binding repeats</fullName>
    </alternativeName>
    <alternativeName>
        <fullName evidence="28">Sorting protein-related receptor containing LDLR class A repeats</fullName>
    </alternativeName>
</protein>
<evidence type="ECO:0000256" key="23">
    <source>
        <dbReference type="ARBA" id="ARBA00023157"/>
    </source>
</evidence>
<feature type="disulfide bond" evidence="29">
    <location>
        <begin position="1285"/>
        <end position="1300"/>
    </location>
</feature>
<keyword evidence="24 36" id="KW-0675">Receptor</keyword>
<keyword evidence="23 29" id="KW-1015">Disulfide bond</keyword>
<dbReference type="InterPro" id="IPR003961">
    <property type="entry name" value="FN3_dom"/>
</dbReference>
<feature type="disulfide bond" evidence="29">
    <location>
        <begin position="1391"/>
        <end position="1406"/>
    </location>
</feature>
<feature type="disulfide bond" evidence="29">
    <location>
        <begin position="1101"/>
        <end position="1113"/>
    </location>
</feature>
<dbReference type="InterPro" id="IPR031777">
    <property type="entry name" value="Sortilin_C"/>
</dbReference>
<feature type="domain" description="Fibronectin type-III" evidence="33">
    <location>
        <begin position="1788"/>
        <end position="1881"/>
    </location>
</feature>
<dbReference type="CDD" id="cd00112">
    <property type="entry name" value="LDLa"/>
    <property type="match status" value="9"/>
</dbReference>
<evidence type="ECO:0000256" key="17">
    <source>
        <dbReference type="ARBA" id="ARBA00022737"/>
    </source>
</evidence>
<reference evidence="34" key="1">
    <citation type="submission" date="2015-01" db="EMBL/GenBank/DDBJ databases">
        <title>Transcriptome Assembly of Fopius arisanus.</title>
        <authorList>
            <person name="Geib S."/>
        </authorList>
    </citation>
    <scope>NUCLEOTIDE SEQUENCE</scope>
</reference>
<gene>
    <name evidence="34" type="primary">Sorl1</name>
    <name evidence="36" type="synonym">LOC105265305</name>
    <name evidence="34" type="ORF">g.24932</name>
</gene>
<dbReference type="CDD" id="cd00063">
    <property type="entry name" value="FN3"/>
    <property type="match status" value="3"/>
</dbReference>
<dbReference type="GO" id="GO:0005886">
    <property type="term" value="C:plasma membrane"/>
    <property type="evidence" value="ECO:0007669"/>
    <property type="project" value="UniProtKB-SubCell"/>
</dbReference>
<feature type="disulfide bond" evidence="29">
    <location>
        <begin position="1336"/>
        <end position="1351"/>
    </location>
</feature>
<feature type="repeat" description="LDL-receptor class B" evidence="30">
    <location>
        <begin position="909"/>
        <end position="954"/>
    </location>
</feature>
<feature type="domain" description="Fibronectin type-III" evidence="33">
    <location>
        <begin position="1885"/>
        <end position="1978"/>
    </location>
</feature>
<evidence type="ECO:0000256" key="4">
    <source>
        <dbReference type="ARBA" id="ARBA00004251"/>
    </source>
</evidence>
<keyword evidence="19" id="KW-0256">Endoplasmic reticulum</keyword>
<dbReference type="Pfam" id="PF15902">
    <property type="entry name" value="Sortilin-Vps10"/>
    <property type="match status" value="1"/>
</dbReference>
<feature type="domain" description="Fibronectin type-III" evidence="33">
    <location>
        <begin position="1979"/>
        <end position="2079"/>
    </location>
</feature>
<evidence type="ECO:0000256" key="13">
    <source>
        <dbReference type="ARBA" id="ARBA00022536"/>
    </source>
</evidence>
<evidence type="ECO:0000256" key="8">
    <source>
        <dbReference type="ARBA" id="ARBA00007041"/>
    </source>
</evidence>
<dbReference type="Gene3D" id="4.10.1220.10">
    <property type="entry name" value="EGF-type module"/>
    <property type="match status" value="1"/>
</dbReference>
<dbReference type="Gene3D" id="2.130.10.10">
    <property type="entry name" value="YVTN repeat-like/Quinoprotein amine dehydrogenase"/>
    <property type="match status" value="1"/>
</dbReference>
<feature type="disulfide bond" evidence="29">
    <location>
        <begin position="1372"/>
        <end position="1384"/>
    </location>
</feature>
<dbReference type="GO" id="GO:0005794">
    <property type="term" value="C:Golgi apparatus"/>
    <property type="evidence" value="ECO:0007669"/>
    <property type="project" value="UniProtKB-SubCell"/>
</dbReference>
<dbReference type="Pfam" id="PF15901">
    <property type="entry name" value="Sortilin_C"/>
    <property type="match status" value="1"/>
</dbReference>
<feature type="disulfide bond" evidence="29">
    <location>
        <begin position="1186"/>
        <end position="1204"/>
    </location>
</feature>
<dbReference type="Gene3D" id="2.10.70.80">
    <property type="match status" value="1"/>
</dbReference>
<evidence type="ECO:0000256" key="12">
    <source>
        <dbReference type="ARBA" id="ARBA00022475"/>
    </source>
</evidence>
<keyword evidence="18" id="KW-0967">Endosome</keyword>
<keyword evidence="25" id="KW-0325">Glycoprotein</keyword>
<dbReference type="Pfam" id="PF00041">
    <property type="entry name" value="fn3"/>
    <property type="match status" value="2"/>
</dbReference>
<evidence type="ECO:0000256" key="1">
    <source>
        <dbReference type="ARBA" id="ARBA00004115"/>
    </source>
</evidence>
<evidence type="ECO:0000256" key="9">
    <source>
        <dbReference type="ARBA" id="ARBA00009939"/>
    </source>
</evidence>
<evidence type="ECO:0000256" key="21">
    <source>
        <dbReference type="ARBA" id="ARBA00023034"/>
    </source>
</evidence>
<feature type="disulfide bond" evidence="29">
    <location>
        <begin position="1317"/>
        <end position="1329"/>
    </location>
</feature>
<feature type="disulfide bond" evidence="29">
    <location>
        <begin position="1379"/>
        <end position="1397"/>
    </location>
</feature>
<evidence type="ECO:0000256" key="31">
    <source>
        <dbReference type="SAM" id="Phobius"/>
    </source>
</evidence>
<accession>A0A9R1TX14</accession>
<dbReference type="SUPFAM" id="SSF63825">
    <property type="entry name" value="YWTD domain"/>
    <property type="match status" value="1"/>
</dbReference>
<dbReference type="InterPro" id="IPR015943">
    <property type="entry name" value="WD40/YVTN_repeat-like_dom_sf"/>
</dbReference>
<dbReference type="RefSeq" id="XP_011301031.1">
    <property type="nucleotide sequence ID" value="XM_011302729.1"/>
</dbReference>
<feature type="disulfide bond" evidence="29">
    <location>
        <begin position="1433"/>
        <end position="1448"/>
    </location>
</feature>
<comment type="subcellular location">
    <subcellularLocation>
        <location evidence="4">Cell membrane</location>
        <topology evidence="4">Single-pass type I membrane protein</topology>
    </subcellularLocation>
    <subcellularLocation>
        <location evidence="3">Cytoplasmic vesicle</location>
        <location evidence="3">Secretory vesicle membrane</location>
        <topology evidence="3">Single-pass type I membrane protein</topology>
    </subcellularLocation>
    <subcellularLocation>
        <location evidence="2">Early endosome membrane</location>
        <topology evidence="2">Single-pass type I membrane protein</topology>
    </subcellularLocation>
    <subcellularLocation>
        <location evidence="1">Endoplasmic reticulum membrane</location>
        <topology evidence="1">Single-pass type I membrane protein</topology>
    </subcellularLocation>
    <subcellularLocation>
        <location evidence="7">Endosome</location>
        <location evidence="7">Multivesicular body membrane</location>
        <topology evidence="7">Single-pass type I membrane protein</topology>
    </subcellularLocation>
    <subcellularLocation>
        <location evidence="5">Golgi apparatus</location>
        <location evidence="5">trans-Golgi network membrane</location>
        <topology evidence="5">Single-pass type I membrane protein</topology>
    </subcellularLocation>
    <subcellularLocation>
        <location evidence="6">Recycling endosome membrane</location>
        <topology evidence="6">Single-pass type I membrane protein</topology>
    </subcellularLocation>
</comment>
<keyword evidence="13" id="KW-0245">EGF-like domain</keyword>
<evidence type="ECO:0000256" key="26">
    <source>
        <dbReference type="ARBA" id="ARBA00023329"/>
    </source>
</evidence>
<dbReference type="PANTHER" id="PTHR12106:SF27">
    <property type="entry name" value="SORTILIN-RELATED RECEPTOR"/>
    <property type="match status" value="1"/>
</dbReference>
<evidence type="ECO:0000256" key="22">
    <source>
        <dbReference type="ARBA" id="ARBA00023136"/>
    </source>
</evidence>
<feature type="disulfide bond" evidence="29">
    <location>
        <begin position="1469"/>
        <end position="1487"/>
    </location>
</feature>
<dbReference type="PRINTS" id="PR00261">
    <property type="entry name" value="LDLRECEPTOR"/>
</dbReference>
<feature type="disulfide bond" evidence="29">
    <location>
        <begin position="1140"/>
        <end position="1152"/>
    </location>
</feature>
<reference evidence="36" key="2">
    <citation type="submission" date="2025-04" db="UniProtKB">
        <authorList>
            <consortium name="RefSeq"/>
        </authorList>
    </citation>
    <scope>IDENTIFICATION</scope>
    <source>
        <strain evidence="36">USDA-PBARC FA_bdor</strain>
        <tissue evidence="36">Whole organism</tissue>
    </source>
</reference>
<evidence type="ECO:0000256" key="19">
    <source>
        <dbReference type="ARBA" id="ARBA00022824"/>
    </source>
</evidence>
<dbReference type="PANTHER" id="PTHR12106">
    <property type="entry name" value="SORTILIN RELATED"/>
    <property type="match status" value="1"/>
</dbReference>
<dbReference type="Pfam" id="PF25814">
    <property type="entry name" value="fn3_SORL1"/>
    <property type="match status" value="1"/>
</dbReference>
<dbReference type="SUPFAM" id="SSF110296">
    <property type="entry name" value="Oligoxyloglucan reducing end-specific cellobiohydrolase"/>
    <property type="match status" value="1"/>
</dbReference>
<keyword evidence="20 31" id="KW-1133">Transmembrane helix</keyword>
<feature type="domain" description="Fibronectin type-III" evidence="33">
    <location>
        <begin position="1697"/>
        <end position="1786"/>
    </location>
</feature>
<comment type="similarity">
    <text evidence="9">Belongs to the LDLR family.</text>
</comment>
<evidence type="ECO:0000256" key="24">
    <source>
        <dbReference type="ARBA" id="ARBA00023170"/>
    </source>
</evidence>
<dbReference type="PROSITE" id="PS50068">
    <property type="entry name" value="LDLRA_2"/>
    <property type="match status" value="9"/>
</dbReference>
<dbReference type="GO" id="GO:0031901">
    <property type="term" value="C:early endosome membrane"/>
    <property type="evidence" value="ECO:0007669"/>
    <property type="project" value="UniProtKB-SubCell"/>
</dbReference>
<keyword evidence="15 31" id="KW-0812">Transmembrane</keyword>
<dbReference type="GO" id="GO:0006892">
    <property type="term" value="P:post-Golgi vesicle-mediated transport"/>
    <property type="evidence" value="ECO:0007669"/>
    <property type="project" value="TreeGrafter"/>
</dbReference>
<feature type="disulfide bond" evidence="29">
    <location>
        <begin position="1198"/>
        <end position="1213"/>
    </location>
</feature>
<dbReference type="InterPro" id="IPR013783">
    <property type="entry name" value="Ig-like_fold"/>
</dbReference>
<feature type="disulfide bond" evidence="29">
    <location>
        <begin position="1324"/>
        <end position="1342"/>
    </location>
</feature>
<dbReference type="GO" id="GO:0005789">
    <property type="term" value="C:endoplasmic reticulum membrane"/>
    <property type="evidence" value="ECO:0007669"/>
    <property type="project" value="UniProtKB-SubCell"/>
</dbReference>
<evidence type="ECO:0000256" key="10">
    <source>
        <dbReference type="ARBA" id="ARBA00013467"/>
    </source>
</evidence>
<dbReference type="GeneID" id="105265305"/>
<dbReference type="GO" id="GO:0032585">
    <property type="term" value="C:multivesicular body membrane"/>
    <property type="evidence" value="ECO:0007669"/>
    <property type="project" value="UniProtKB-SubCell"/>
</dbReference>
<name>A0A0C9QNA1_9HYME</name>
<accession>A0A0C9QNA1</accession>
<keyword evidence="21" id="KW-0333">Golgi apparatus</keyword>
<dbReference type="Gene3D" id="2.120.10.10">
    <property type="match status" value="1"/>
</dbReference>
<dbReference type="InterPro" id="IPR036055">
    <property type="entry name" value="LDL_receptor-like_sf"/>
</dbReference>
<evidence type="ECO:0000256" key="5">
    <source>
        <dbReference type="ARBA" id="ARBA00004393"/>
    </source>
</evidence>
<dbReference type="Gene3D" id="2.60.40.10">
    <property type="entry name" value="Immunoglobulins"/>
    <property type="match status" value="4"/>
</dbReference>
<dbReference type="Pfam" id="PF00058">
    <property type="entry name" value="Ldl_recept_b"/>
    <property type="match status" value="2"/>
</dbReference>
<evidence type="ECO:0000256" key="7">
    <source>
        <dbReference type="ARBA" id="ARBA00004545"/>
    </source>
</evidence>
<feature type="disulfide bond" evidence="29">
    <location>
        <begin position="1242"/>
        <end position="1257"/>
    </location>
</feature>
<proteinExistence type="inferred from homology"/>
<dbReference type="GO" id="GO:0055038">
    <property type="term" value="C:recycling endosome membrane"/>
    <property type="evidence" value="ECO:0007669"/>
    <property type="project" value="UniProtKB-SubCell"/>
</dbReference>
<dbReference type="PROSITE" id="PS50853">
    <property type="entry name" value="FN3"/>
    <property type="match status" value="5"/>
</dbReference>
<keyword evidence="22 31" id="KW-0472">Membrane</keyword>
<dbReference type="Gene3D" id="2.120.10.30">
    <property type="entry name" value="TolB, C-terminal domain"/>
    <property type="match status" value="1"/>
</dbReference>
<feature type="transmembrane region" description="Helical" evidence="31">
    <location>
        <begin position="2091"/>
        <end position="2114"/>
    </location>
</feature>
<feature type="chain" id="PRO_5044541486" description="Sortilin-related receptor" evidence="32">
    <location>
        <begin position="28"/>
        <end position="2167"/>
    </location>
</feature>
<feature type="signal peptide" evidence="32">
    <location>
        <begin position="1"/>
        <end position="27"/>
    </location>
</feature>
<dbReference type="SMART" id="SM00602">
    <property type="entry name" value="VPS10"/>
    <property type="match status" value="1"/>
</dbReference>
<dbReference type="InterPro" id="IPR011042">
    <property type="entry name" value="6-blade_b-propeller_TolB-like"/>
</dbReference>
<dbReference type="InterPro" id="IPR057841">
    <property type="entry name" value="FN3_SORL1"/>
</dbReference>
<comment type="similarity">
    <text evidence="8">Belongs to the VPS10-related sortilin family. SORL1 subfamily.</text>
</comment>
<evidence type="ECO:0000313" key="35">
    <source>
        <dbReference type="Proteomes" id="UP000694866"/>
    </source>
</evidence>
<evidence type="ECO:0000256" key="27">
    <source>
        <dbReference type="ARBA" id="ARBA00029896"/>
    </source>
</evidence>
<dbReference type="PROSITE" id="PS01209">
    <property type="entry name" value="LDLRA_1"/>
    <property type="match status" value="4"/>
</dbReference>
<evidence type="ECO:0000256" key="28">
    <source>
        <dbReference type="ARBA" id="ARBA00032450"/>
    </source>
</evidence>
<feature type="disulfide bond" evidence="29">
    <location>
        <begin position="1481"/>
        <end position="1496"/>
    </location>
</feature>
<dbReference type="InterPro" id="IPR036116">
    <property type="entry name" value="FN3_sf"/>
</dbReference>
<dbReference type="InterPro" id="IPR002172">
    <property type="entry name" value="LDrepeatLR_classA_rpt"/>
</dbReference>
<evidence type="ECO:0000256" key="15">
    <source>
        <dbReference type="ARBA" id="ARBA00022692"/>
    </source>
</evidence>
<feature type="disulfide bond" evidence="29">
    <location>
        <begin position="1108"/>
        <end position="1126"/>
    </location>
</feature>
<dbReference type="KEGG" id="fas:105265305"/>
<feature type="disulfide bond" evidence="29">
    <location>
        <begin position="1120"/>
        <end position="1135"/>
    </location>
</feature>
<dbReference type="InterPro" id="IPR000742">
    <property type="entry name" value="EGF"/>
</dbReference>
<dbReference type="Pfam" id="PF00057">
    <property type="entry name" value="Ldl_recept_a"/>
    <property type="match status" value="9"/>
</dbReference>
<dbReference type="SUPFAM" id="SSF57424">
    <property type="entry name" value="LDL receptor-like module"/>
    <property type="match status" value="9"/>
</dbReference>
<dbReference type="EMBL" id="GBYB01005049">
    <property type="protein sequence ID" value="JAG74816.1"/>
    <property type="molecule type" value="Transcribed_RNA"/>
</dbReference>
<keyword evidence="14" id="KW-0254">Endocytosis</keyword>
<feature type="disulfide bond" evidence="29">
    <location>
        <begin position="1147"/>
        <end position="1165"/>
    </location>
</feature>
<dbReference type="PROSITE" id="PS51120">
    <property type="entry name" value="LDLRB"/>
    <property type="match status" value="2"/>
</dbReference>
<evidence type="ECO:0000256" key="11">
    <source>
        <dbReference type="ARBA" id="ARBA00022448"/>
    </source>
</evidence>
<dbReference type="OrthoDB" id="443634at2759"/>
<sequence>MAARLTSAFYHFTLILHLFLLINYNYGERIGDKAGTLHISEDKDNPRVRRSFIIDRNDFDFETSSVRNRRDTTKNSTNGTPYVSPNITTTVNVLNDSHQQLMVHWVGEKSDVIICLARDSSSSMRSPANKAAVPSNPSAVYISYDYGDSFENKTEFFKINTDQPEGSGAAYATLDKFYNHPKFNEYCIFADSTNKVIFTTWDNGKNITRVDLPFHPSEISFYDKAPRIVLALDKIDPERHLWISFDMGRNWVKIHEYVKAFFWSTLRPTSVLIERAEPSGKNTVVDVNIISASRGKHEPKLVIDNVRDFEIRGDYMFATKSSVHQSDNKTSEDLEFLVSYKDSAFVAAKFNTELDRRDYHIADVSNDRVFVAVSHSSNQSNLYVSEGVDQWTSTFFLSLEGVLAFFPNTTWQSTWLNDVADEAFTDLYKVEGLKGIYIASQVKEIPKSAIGPEHLISLISFDHGATWSKIKAPTVNHEGFYSHCPNDCSLHLSQRFSQLYPVTRSASIMSSKSAPGIIMATGVMGNSLKGHPALYVSRDAGLTWKQVLKDYYFFNMGDHGGVLVAVKYFKSRGETRDILYSTDEGRTWQTYKFNQDMLRVYGLMTEPGENTTVFTMFGSNPGQHKWLIIKVDLRKVFERQCTKDDFKLWTPASSDQPGMSCVLGKKETFYRRALTSNCYTGVDFDRPVRVQICPCDSMDYTCDLGFIRTGNPLQCVRDSLNKWYDPYAIPRSCEPGKFYNRTKGYRKISDDECMGGNDRKYEPDEIPCPIDEVSEFLLVAQREIISRIDLRTEKREILPVLNLKNVIAIEYDMNNNCLYWADIVNDTIGRQCFKDGTSYPEIMVETDLSSIEGMAYDWVSKVLYFVDGVKMRIQIIRTDLKTAGRMRRTILGPNNLQKPRGIAVHPMMGYMFWTDWTPGNASVSRANLDGSNVKRLFTKPTVEWPNGITIDHISERIYWVDAREDYIGSSDYEGKRFKKIIVLDDRVSHPFAVAVFKDTMYWDDWKQSKIFLADKEHGVGITSKLGTLTGLMDLKVFAHSVQSGTNKCENSTCSHICLGAPHDSFVCLCPDGMEMHAGKCMCPGGIAPFDNSTCPKVASTCAPNQFACKNGICIPEFWKCDGDNDCGDNSDESTCKKSTCSPNSFKCDEEKCIPKYWVCDFDKDCKDGRDEANCTYFKCTDSQFTCDNGKCIVYRWQCDGEDDCKDGSDEKNCSIPILPITCKSDEFVCASDHTCISRAWQCDGEKDCEDGSDEKDCAKKVCEEWQFTCDTGTESQMCIYKSWLCDGENDCKDGADEANCTITTAAPPPEILPTDSCNEWMFLCNNNKCVPYWWKCDRVDDCGDQSDELGCNSTNLPEWVPTTDSPKPHKLCDQQQFQCYDGKCVAAAWVCDGTPDCNLGEDELHCHGMHRGCREDQFMCRVDGSCIPLSTTCNGVEDCPDKSDELGCNESQQPSPAATPSCYPGFFPCDETRCLPSSSYCDGKQDCFDWFDENNCEKNNTHVYQKMMLGVDERAANSTSLLFYWWMSIPTNITFEFLPSILKIVPGSKWQNTSNWIEDTEYRFNDLEPYTTYNLTVYVRLKGQTVDYPSPKYWVAKTSEGVPSEPWNVTAVQRNGSRVEVSWKVPLQPNGPISGYDVYMSPPNLNFSTQKTSYVIDIPYTAGQTYLFWVIAKNRDLQSNSSIIAKLTFDGSANIDDIRGLRIIDTTNNSVHLTWDKHVGVDGYHVTPRASVPYPVLKTYSTLDNDFVVPNLAPGVQYIFEVNAMKKTYIGKIVQISGTTKGTPLPVLTEFVTISKKSDGTTVKISWDPPKNGRKIKWQYAVHYGLSMQDLFQEPKLVTPNLTTSIKDLEACETYLFAVGLYGPYGAGPLSPPKKVPTHYNSRAPPKDLRVTASSKADTVIVSWSASCVTLDEAIRYTITVTDMMKNKTTVVTLPATNETVIRHTFKTIKHGGQYRVTVATDANDAKSSQPVIYVAPPIPSPHQLHVMPDDDKYIVYWQERELPSTLENTTKYHYELLVNEDSRTINESSAKIFECDQPPFIYKDAKPSVIYSFAVRLVTDEGYSSLLSEIQSIRTSSLAPWPATINSTNMLSIAIPICLLIVALGVGLAYFFVRHRRLSNSFTQFANSHYDTRRGQATFPGTTDALDEEDSPVIRGFSDDEPLVIA</sequence>
<dbReference type="InterPro" id="IPR023415">
    <property type="entry name" value="LDLR_class-A_CS"/>
</dbReference>
<keyword evidence="11" id="KW-0813">Transport</keyword>
<evidence type="ECO:0000256" key="16">
    <source>
        <dbReference type="ARBA" id="ARBA00022729"/>
    </source>
</evidence>
<feature type="repeat" description="LDL-receptor class B" evidence="30">
    <location>
        <begin position="955"/>
        <end position="999"/>
    </location>
</feature>
<dbReference type="FunFam" id="4.10.400.10:FF:000011">
    <property type="entry name" value="Low-density lipoprotein receptor-related protein 1"/>
    <property type="match status" value="1"/>
</dbReference>
<evidence type="ECO:0000313" key="36">
    <source>
        <dbReference type="RefSeq" id="XP_011301031.1"/>
    </source>
</evidence>
<evidence type="ECO:0000259" key="33">
    <source>
        <dbReference type="PROSITE" id="PS50853"/>
    </source>
</evidence>
<evidence type="ECO:0000256" key="25">
    <source>
        <dbReference type="ARBA" id="ARBA00023180"/>
    </source>
</evidence>
<keyword evidence="17" id="KW-0677">Repeat</keyword>
<evidence type="ECO:0000256" key="2">
    <source>
        <dbReference type="ARBA" id="ARBA00004158"/>
    </source>
</evidence>
<dbReference type="GO" id="GO:0006897">
    <property type="term" value="P:endocytosis"/>
    <property type="evidence" value="ECO:0007669"/>
    <property type="project" value="UniProtKB-KW"/>
</dbReference>
<feature type="disulfide bond" evidence="29">
    <location>
        <begin position="1462"/>
        <end position="1474"/>
    </location>
</feature>
<feature type="disulfide bond" evidence="29">
    <location>
        <begin position="1159"/>
        <end position="1174"/>
    </location>
</feature>